<dbReference type="Pfam" id="PF00440">
    <property type="entry name" value="TetR_N"/>
    <property type="match status" value="1"/>
</dbReference>
<accession>A0ABZ2KBB0</accession>
<dbReference type="SUPFAM" id="SSF48498">
    <property type="entry name" value="Tetracyclin repressor-like, C-terminal domain"/>
    <property type="match status" value="1"/>
</dbReference>
<name>A0ABZ2KBB0_9BACT</name>
<evidence type="ECO:0000313" key="7">
    <source>
        <dbReference type="Proteomes" id="UP001379533"/>
    </source>
</evidence>
<dbReference type="SUPFAM" id="SSF46689">
    <property type="entry name" value="Homeodomain-like"/>
    <property type="match status" value="1"/>
</dbReference>
<dbReference type="PROSITE" id="PS50977">
    <property type="entry name" value="HTH_TETR_2"/>
    <property type="match status" value="1"/>
</dbReference>
<keyword evidence="3" id="KW-0804">Transcription</keyword>
<dbReference type="PANTHER" id="PTHR47506">
    <property type="entry name" value="TRANSCRIPTIONAL REGULATORY PROTEIN"/>
    <property type="match status" value="1"/>
</dbReference>
<evidence type="ECO:0000259" key="5">
    <source>
        <dbReference type="PROSITE" id="PS50977"/>
    </source>
</evidence>
<dbReference type="RefSeq" id="WP_394845283.1">
    <property type="nucleotide sequence ID" value="NZ_CP089982.1"/>
</dbReference>
<gene>
    <name evidence="6" type="ORF">LZC95_50675</name>
</gene>
<dbReference type="PRINTS" id="PR00455">
    <property type="entry name" value="HTHTETR"/>
</dbReference>
<sequence>MNAKEEQKERSHETILESASRLLREKGIAGARVAEVMKGAGLTVGGFYAHFDSKEALIEEALRRTAWGMRRRLFLKLEDKPAADRAEVVLKRYLSVAHRDAPTEGCPLPAVVGEIGTTAPEHGEILSQEVDKLVGELETHIGSVGPLSRRHLALGLVALMVGGLSLARALRGTELSDEVLRACRALGAFAARSTVV</sequence>
<dbReference type="InterPro" id="IPR036271">
    <property type="entry name" value="Tet_transcr_reg_TetR-rel_C_sf"/>
</dbReference>
<reference evidence="6 7" key="1">
    <citation type="submission" date="2021-12" db="EMBL/GenBank/DDBJ databases">
        <title>Discovery of the Pendulisporaceae a myxobacterial family with distinct sporulation behavior and unique specialized metabolism.</title>
        <authorList>
            <person name="Garcia R."/>
            <person name="Popoff A."/>
            <person name="Bader C.D."/>
            <person name="Loehr J."/>
            <person name="Walesch S."/>
            <person name="Walt C."/>
            <person name="Boldt J."/>
            <person name="Bunk B."/>
            <person name="Haeckl F.J.F.P.J."/>
            <person name="Gunesch A.P."/>
            <person name="Birkelbach J."/>
            <person name="Nuebel U."/>
            <person name="Pietschmann T."/>
            <person name="Bach T."/>
            <person name="Mueller R."/>
        </authorList>
    </citation>
    <scope>NUCLEOTIDE SEQUENCE [LARGE SCALE GENOMIC DNA]</scope>
    <source>
        <strain evidence="6 7">MSr12523</strain>
    </source>
</reference>
<proteinExistence type="predicted"/>
<evidence type="ECO:0000256" key="1">
    <source>
        <dbReference type="ARBA" id="ARBA00023015"/>
    </source>
</evidence>
<protein>
    <submittedName>
        <fullName evidence="6">TetR/AcrR family transcriptional regulator</fullName>
    </submittedName>
</protein>
<dbReference type="EMBL" id="CP089982">
    <property type="protein sequence ID" value="WXA94672.1"/>
    <property type="molecule type" value="Genomic_DNA"/>
</dbReference>
<keyword evidence="7" id="KW-1185">Reference proteome</keyword>
<dbReference type="Gene3D" id="1.10.357.10">
    <property type="entry name" value="Tetracycline Repressor, domain 2"/>
    <property type="match status" value="1"/>
</dbReference>
<evidence type="ECO:0000256" key="3">
    <source>
        <dbReference type="ARBA" id="ARBA00023163"/>
    </source>
</evidence>
<evidence type="ECO:0000313" key="6">
    <source>
        <dbReference type="EMBL" id="WXA94672.1"/>
    </source>
</evidence>
<dbReference type="InterPro" id="IPR001647">
    <property type="entry name" value="HTH_TetR"/>
</dbReference>
<keyword evidence="1" id="KW-0805">Transcription regulation</keyword>
<feature type="domain" description="HTH tetR-type" evidence="5">
    <location>
        <begin position="9"/>
        <end position="69"/>
    </location>
</feature>
<organism evidence="6 7">
    <name type="scientific">Pendulispora brunnea</name>
    <dbReference type="NCBI Taxonomy" id="2905690"/>
    <lineage>
        <taxon>Bacteria</taxon>
        <taxon>Pseudomonadati</taxon>
        <taxon>Myxococcota</taxon>
        <taxon>Myxococcia</taxon>
        <taxon>Myxococcales</taxon>
        <taxon>Sorangiineae</taxon>
        <taxon>Pendulisporaceae</taxon>
        <taxon>Pendulispora</taxon>
    </lineage>
</organism>
<dbReference type="Gene3D" id="1.10.10.60">
    <property type="entry name" value="Homeodomain-like"/>
    <property type="match status" value="1"/>
</dbReference>
<dbReference type="Proteomes" id="UP001379533">
    <property type="component" value="Chromosome"/>
</dbReference>
<evidence type="ECO:0000256" key="2">
    <source>
        <dbReference type="ARBA" id="ARBA00023125"/>
    </source>
</evidence>
<dbReference type="PANTHER" id="PTHR47506:SF7">
    <property type="entry name" value="TRANSCRIPTIONAL REGULATORY PROTEIN"/>
    <property type="match status" value="1"/>
</dbReference>
<dbReference type="InterPro" id="IPR009057">
    <property type="entry name" value="Homeodomain-like_sf"/>
</dbReference>
<evidence type="ECO:0000256" key="4">
    <source>
        <dbReference type="PROSITE-ProRule" id="PRU00335"/>
    </source>
</evidence>
<feature type="DNA-binding region" description="H-T-H motif" evidence="4">
    <location>
        <begin position="32"/>
        <end position="51"/>
    </location>
</feature>
<keyword evidence="2 4" id="KW-0238">DNA-binding</keyword>